<dbReference type="InterPro" id="IPR013149">
    <property type="entry name" value="ADH-like_C"/>
</dbReference>
<dbReference type="Pfam" id="PF00107">
    <property type="entry name" value="ADH_zinc_N"/>
    <property type="match status" value="1"/>
</dbReference>
<dbReference type="SUPFAM" id="SSF50129">
    <property type="entry name" value="GroES-like"/>
    <property type="match status" value="1"/>
</dbReference>
<dbReference type="PANTHER" id="PTHR43205:SF7">
    <property type="entry name" value="PROSTAGLANDIN REDUCTASE 1"/>
    <property type="match status" value="1"/>
</dbReference>
<gene>
    <name evidence="5" type="ORF">FHL15_007386</name>
</gene>
<evidence type="ECO:0000313" key="5">
    <source>
        <dbReference type="EMBL" id="TRX91833.1"/>
    </source>
</evidence>
<dbReference type="SMART" id="SM00829">
    <property type="entry name" value="PKS_ER"/>
    <property type="match status" value="1"/>
</dbReference>
<dbReference type="CDD" id="cd05288">
    <property type="entry name" value="PGDH"/>
    <property type="match status" value="1"/>
</dbReference>
<dbReference type="FunFam" id="3.40.50.720:FF:000121">
    <property type="entry name" value="Prostaglandin reductase 2"/>
    <property type="match status" value="1"/>
</dbReference>
<dbReference type="AlphaFoldDB" id="A0A553HV79"/>
<sequence length="350" mass="38109">MYPNKSMIYQEYTPYLPTPGKHLLVKDRPFDPKPPTKGATVKNLYISLDPYYRGQMRLPTDPGTYSAPWILGEPAMMTGLAEVVESDNQALKPGDLVSAPTRCAEYAVVPAELIPQVQVLPPLPPGVDIAPETLVHILGVPGWAAYVSFYEYVAEPFEGKTIFISAASGAVGQIVGQIAKLHGMRVLGSTGSADKVEFVTGTLGYDAAWDYHSEKTADALARLAPDGLDVYYDNVGGEQLEAAVNAMKDFGLIIASGACSQYNLPWEECYGVRSLMILFLRRLTIRGFICSDPVFAKYKDKFVTDMVTWVAQGKIKTKSEVTVGIDGAVEALVRMWKGDKLGKAVLQVCA</sequence>
<dbReference type="InterPro" id="IPR020843">
    <property type="entry name" value="ER"/>
</dbReference>
<evidence type="ECO:0000313" key="6">
    <source>
        <dbReference type="Proteomes" id="UP000319160"/>
    </source>
</evidence>
<comment type="caution">
    <text evidence="5">The sequence shown here is derived from an EMBL/GenBank/DDBJ whole genome shotgun (WGS) entry which is preliminary data.</text>
</comment>
<dbReference type="SUPFAM" id="SSF51735">
    <property type="entry name" value="NAD(P)-binding Rossmann-fold domains"/>
    <property type="match status" value="1"/>
</dbReference>
<dbReference type="OrthoDB" id="809632at2759"/>
<dbReference type="PANTHER" id="PTHR43205">
    <property type="entry name" value="PROSTAGLANDIN REDUCTASE"/>
    <property type="match status" value="1"/>
</dbReference>
<dbReference type="Proteomes" id="UP000319160">
    <property type="component" value="Unassembled WGS sequence"/>
</dbReference>
<dbReference type="Pfam" id="PF16884">
    <property type="entry name" value="ADH_N_2"/>
    <property type="match status" value="1"/>
</dbReference>
<dbReference type="EMBL" id="VFLP01000042">
    <property type="protein sequence ID" value="TRX91833.1"/>
    <property type="molecule type" value="Genomic_DNA"/>
</dbReference>
<feature type="domain" description="Enoyl reductase (ER)" evidence="4">
    <location>
        <begin position="20"/>
        <end position="346"/>
    </location>
</feature>
<dbReference type="InterPro" id="IPR036291">
    <property type="entry name" value="NAD(P)-bd_dom_sf"/>
</dbReference>
<protein>
    <recommendedName>
        <fullName evidence="2">Dehydrogenase FUB6</fullName>
    </recommendedName>
    <alternativeName>
        <fullName evidence="3">Fusaric acid biosynthesis protein 6</fullName>
    </alternativeName>
</protein>
<dbReference type="Gene3D" id="3.40.50.720">
    <property type="entry name" value="NAD(P)-binding Rossmann-like Domain"/>
    <property type="match status" value="1"/>
</dbReference>
<accession>A0A553HV79</accession>
<proteinExistence type="predicted"/>
<dbReference type="InterPro" id="IPR041694">
    <property type="entry name" value="ADH_N_2"/>
</dbReference>
<dbReference type="InterPro" id="IPR011032">
    <property type="entry name" value="GroES-like_sf"/>
</dbReference>
<organism evidence="5 6">
    <name type="scientific">Xylaria flabelliformis</name>
    <dbReference type="NCBI Taxonomy" id="2512241"/>
    <lineage>
        <taxon>Eukaryota</taxon>
        <taxon>Fungi</taxon>
        <taxon>Dikarya</taxon>
        <taxon>Ascomycota</taxon>
        <taxon>Pezizomycotina</taxon>
        <taxon>Sordariomycetes</taxon>
        <taxon>Xylariomycetidae</taxon>
        <taxon>Xylariales</taxon>
        <taxon>Xylariaceae</taxon>
        <taxon>Xylaria</taxon>
    </lineage>
</organism>
<dbReference type="InterPro" id="IPR045010">
    <property type="entry name" value="MDR_fam"/>
</dbReference>
<keyword evidence="6" id="KW-1185">Reference proteome</keyword>
<evidence type="ECO:0000256" key="2">
    <source>
        <dbReference type="ARBA" id="ARBA00069006"/>
    </source>
</evidence>
<keyword evidence="1" id="KW-0560">Oxidoreductase</keyword>
<reference evidence="6" key="1">
    <citation type="submission" date="2019-06" db="EMBL/GenBank/DDBJ databases">
        <title>Draft genome sequence of the griseofulvin-producing fungus Xylaria cubensis strain G536.</title>
        <authorList>
            <person name="Mead M.E."/>
            <person name="Raja H.A."/>
            <person name="Steenwyk J.L."/>
            <person name="Knowles S.L."/>
            <person name="Oberlies N.H."/>
            <person name="Rokas A."/>
        </authorList>
    </citation>
    <scope>NUCLEOTIDE SEQUENCE [LARGE SCALE GENOMIC DNA]</scope>
    <source>
        <strain evidence="6">G536</strain>
    </source>
</reference>
<evidence type="ECO:0000256" key="1">
    <source>
        <dbReference type="ARBA" id="ARBA00023002"/>
    </source>
</evidence>
<name>A0A553HV79_9PEZI</name>
<dbReference type="GO" id="GO:0016628">
    <property type="term" value="F:oxidoreductase activity, acting on the CH-CH group of donors, NAD or NADP as acceptor"/>
    <property type="evidence" value="ECO:0007669"/>
    <property type="project" value="InterPro"/>
</dbReference>
<evidence type="ECO:0000259" key="4">
    <source>
        <dbReference type="SMART" id="SM00829"/>
    </source>
</evidence>
<evidence type="ECO:0000256" key="3">
    <source>
        <dbReference type="ARBA" id="ARBA00083301"/>
    </source>
</evidence>
<dbReference type="Gene3D" id="3.90.180.10">
    <property type="entry name" value="Medium-chain alcohol dehydrogenases, catalytic domain"/>
    <property type="match status" value="1"/>
</dbReference>